<evidence type="ECO:0000313" key="2">
    <source>
        <dbReference type="Proteomes" id="UP000000323"/>
    </source>
</evidence>
<dbReference type="HOGENOM" id="CLU_1045592_0_0_0"/>
<accession>D1CDT7</accession>
<protein>
    <submittedName>
        <fullName evidence="1">Uncharacterized protein</fullName>
    </submittedName>
</protein>
<evidence type="ECO:0000313" key="1">
    <source>
        <dbReference type="EMBL" id="ACZ41093.1"/>
    </source>
</evidence>
<proteinExistence type="predicted"/>
<dbReference type="eggNOG" id="ENOG503325R">
    <property type="taxonomic scope" value="Bacteria"/>
</dbReference>
<organism evidence="1 2">
    <name type="scientific">Thermobaculum terrenum (strain ATCC BAA-798 / CCMEE 7001 / YNP1)</name>
    <dbReference type="NCBI Taxonomy" id="525904"/>
    <lineage>
        <taxon>Bacteria</taxon>
        <taxon>Bacillati</taxon>
        <taxon>Chloroflexota</taxon>
        <taxon>Chloroflexia</taxon>
        <taxon>Candidatus Thermobaculales</taxon>
        <taxon>Candidatus Thermobaculaceae</taxon>
        <taxon>Thermobaculum</taxon>
    </lineage>
</organism>
<dbReference type="AlphaFoldDB" id="D1CDT7"/>
<name>D1CDT7_THET1</name>
<keyword evidence="2" id="KW-1185">Reference proteome</keyword>
<dbReference type="EMBL" id="CP001825">
    <property type="protein sequence ID" value="ACZ41093.1"/>
    <property type="molecule type" value="Genomic_DNA"/>
</dbReference>
<dbReference type="KEGG" id="ttr:Tter_0171"/>
<dbReference type="Proteomes" id="UP000000323">
    <property type="component" value="Chromosome 1"/>
</dbReference>
<gene>
    <name evidence="1" type="ordered locus">Tter_0171</name>
</gene>
<dbReference type="InterPro" id="IPR045706">
    <property type="entry name" value="DUF6062"/>
</dbReference>
<dbReference type="Pfam" id="PF19538">
    <property type="entry name" value="DUF6062"/>
    <property type="match status" value="1"/>
</dbReference>
<reference evidence="2" key="1">
    <citation type="journal article" date="2010" name="Stand. Genomic Sci.">
        <title>Complete genome sequence of 'Thermobaculum terrenum' type strain (YNP1).</title>
        <authorList>
            <person name="Kiss H."/>
            <person name="Cleland D."/>
            <person name="Lapidus A."/>
            <person name="Lucas S."/>
            <person name="Glavina Del Rio T."/>
            <person name="Nolan M."/>
            <person name="Tice H."/>
            <person name="Han C."/>
            <person name="Goodwin L."/>
            <person name="Pitluck S."/>
            <person name="Liolios K."/>
            <person name="Ivanova N."/>
            <person name="Mavromatis K."/>
            <person name="Ovchinnikova G."/>
            <person name="Pati A."/>
            <person name="Chen A."/>
            <person name="Palaniappan K."/>
            <person name="Land M."/>
            <person name="Hauser L."/>
            <person name="Chang Y."/>
            <person name="Jeffries C."/>
            <person name="Lu M."/>
            <person name="Brettin T."/>
            <person name="Detter J."/>
            <person name="Goker M."/>
            <person name="Tindall B."/>
            <person name="Beck B."/>
            <person name="McDermott T."/>
            <person name="Woyke T."/>
            <person name="Bristow J."/>
            <person name="Eisen J."/>
            <person name="Markowitz V."/>
            <person name="Hugenholtz P."/>
            <person name="Kyrpides N."/>
            <person name="Klenk H."/>
            <person name="Cheng J."/>
        </authorList>
    </citation>
    <scope>NUCLEOTIDE SEQUENCE [LARGE SCALE GENOMIC DNA]</scope>
    <source>
        <strain evidence="2">ATCC BAA-798 / YNP1</strain>
    </source>
</reference>
<sequence>MTKAGIGVESNLTYYSRVSAMHVNTYYDLLTAFRLEGCPICRLVRLAVDSYLDSLDYEFINDAKVRKDLVVSFGFCKDHAEQWFERPRLLATCILYRDVVAYLGYHLHLKRRELFEKRSSRGWNRRLRSSLENIRRLIKSKPVCPVCDFQQEEEHKYLSALLQGFEDESFEEAYMKSHGLCLLHLFLGLDIAAEDSSVSILLIDKALMEQRKHMDLVVQCLQSQSYNSVAAYTPKSSEIYSIVQHLCGDPRLDRKPQIHCEKNTLA</sequence>